<dbReference type="OrthoDB" id="442460at2759"/>
<feature type="compositionally biased region" description="Polar residues" evidence="6">
    <location>
        <begin position="287"/>
        <end position="301"/>
    </location>
</feature>
<dbReference type="GO" id="GO:0005634">
    <property type="term" value="C:nucleus"/>
    <property type="evidence" value="ECO:0007669"/>
    <property type="project" value="TreeGrafter"/>
</dbReference>
<dbReference type="SUPFAM" id="SSF54001">
    <property type="entry name" value="Cysteine proteinases"/>
    <property type="match status" value="1"/>
</dbReference>
<dbReference type="PANTHER" id="PTHR46896">
    <property type="entry name" value="SENTRIN-SPECIFIC PROTEASE"/>
    <property type="match status" value="1"/>
</dbReference>
<keyword evidence="9" id="KW-1185">Reference proteome</keyword>
<feature type="compositionally biased region" description="Polar residues" evidence="6">
    <location>
        <begin position="109"/>
        <end position="129"/>
    </location>
</feature>
<feature type="compositionally biased region" description="Basic and acidic residues" evidence="6">
    <location>
        <begin position="1327"/>
        <end position="1337"/>
    </location>
</feature>
<dbReference type="InterPro" id="IPR038765">
    <property type="entry name" value="Papain-like_cys_pep_sf"/>
</dbReference>
<keyword evidence="5" id="KW-0378">Hydrolase</keyword>
<feature type="compositionally biased region" description="Polar residues" evidence="6">
    <location>
        <begin position="187"/>
        <end position="197"/>
    </location>
</feature>
<dbReference type="GO" id="GO:0070139">
    <property type="term" value="F:SUMO-specific endopeptidase activity"/>
    <property type="evidence" value="ECO:0007669"/>
    <property type="project" value="TreeGrafter"/>
</dbReference>
<feature type="compositionally biased region" description="Basic residues" evidence="6">
    <location>
        <begin position="405"/>
        <end position="417"/>
    </location>
</feature>
<evidence type="ECO:0000313" key="8">
    <source>
        <dbReference type="EMBL" id="KAG9244948.1"/>
    </source>
</evidence>
<dbReference type="Pfam" id="PF02902">
    <property type="entry name" value="Peptidase_C48"/>
    <property type="match status" value="1"/>
</dbReference>
<evidence type="ECO:0000256" key="5">
    <source>
        <dbReference type="ARBA" id="ARBA00022801"/>
    </source>
</evidence>
<feature type="compositionally biased region" description="Polar residues" evidence="6">
    <location>
        <begin position="1106"/>
        <end position="1115"/>
    </location>
</feature>
<evidence type="ECO:0000256" key="2">
    <source>
        <dbReference type="ARBA" id="ARBA00022553"/>
    </source>
</evidence>
<feature type="compositionally biased region" description="Basic and acidic residues" evidence="6">
    <location>
        <begin position="1290"/>
        <end position="1303"/>
    </location>
</feature>
<feature type="compositionally biased region" description="Polar residues" evidence="6">
    <location>
        <begin position="140"/>
        <end position="156"/>
    </location>
</feature>
<feature type="region of interest" description="Disordered" evidence="6">
    <location>
        <begin position="906"/>
        <end position="925"/>
    </location>
</feature>
<proteinExistence type="inferred from homology"/>
<gene>
    <name evidence="8" type="ORF">BJ878DRAFT_541802</name>
</gene>
<feature type="region of interest" description="Disordered" evidence="6">
    <location>
        <begin position="384"/>
        <end position="456"/>
    </location>
</feature>
<keyword evidence="4" id="KW-0833">Ubl conjugation pathway</keyword>
<dbReference type="EMBL" id="MU253874">
    <property type="protein sequence ID" value="KAG9244948.1"/>
    <property type="molecule type" value="Genomic_DNA"/>
</dbReference>
<dbReference type="GO" id="GO:0005737">
    <property type="term" value="C:cytoplasm"/>
    <property type="evidence" value="ECO:0007669"/>
    <property type="project" value="TreeGrafter"/>
</dbReference>
<comment type="similarity">
    <text evidence="1">Belongs to the peptidase C48 family.</text>
</comment>
<feature type="domain" description="Ubiquitin-like protease family profile" evidence="7">
    <location>
        <begin position="761"/>
        <end position="1001"/>
    </location>
</feature>
<name>A0A9P8CF98_9HELO</name>
<feature type="region of interest" description="Disordered" evidence="6">
    <location>
        <begin position="877"/>
        <end position="896"/>
    </location>
</feature>
<feature type="compositionally biased region" description="Basic and acidic residues" evidence="6">
    <location>
        <begin position="200"/>
        <end position="211"/>
    </location>
</feature>
<dbReference type="GO" id="GO:0006508">
    <property type="term" value="P:proteolysis"/>
    <property type="evidence" value="ECO:0007669"/>
    <property type="project" value="UniProtKB-KW"/>
</dbReference>
<feature type="compositionally biased region" description="Polar residues" evidence="6">
    <location>
        <begin position="228"/>
        <end position="249"/>
    </location>
</feature>
<comment type="caution">
    <text evidence="8">The sequence shown here is derived from an EMBL/GenBank/DDBJ whole genome shotgun (WGS) entry which is preliminary data.</text>
</comment>
<evidence type="ECO:0000256" key="6">
    <source>
        <dbReference type="SAM" id="MobiDB-lite"/>
    </source>
</evidence>
<dbReference type="Gene3D" id="3.40.395.10">
    <property type="entry name" value="Adenoviral Proteinase, Chain A"/>
    <property type="match status" value="1"/>
</dbReference>
<feature type="region of interest" description="Disordered" evidence="6">
    <location>
        <begin position="278"/>
        <end position="301"/>
    </location>
</feature>
<dbReference type="GO" id="GO:0016926">
    <property type="term" value="P:protein desumoylation"/>
    <property type="evidence" value="ECO:0007669"/>
    <property type="project" value="TreeGrafter"/>
</dbReference>
<evidence type="ECO:0000256" key="4">
    <source>
        <dbReference type="ARBA" id="ARBA00022786"/>
    </source>
</evidence>
<keyword evidence="3" id="KW-0645">Protease</keyword>
<evidence type="ECO:0000259" key="7">
    <source>
        <dbReference type="PROSITE" id="PS50600"/>
    </source>
</evidence>
<feature type="compositionally biased region" description="Low complexity" evidence="6">
    <location>
        <begin position="1382"/>
        <end position="1400"/>
    </location>
</feature>
<dbReference type="PANTHER" id="PTHR46896:SF3">
    <property type="entry name" value="FI06413P-RELATED"/>
    <property type="match status" value="1"/>
</dbReference>
<keyword evidence="2" id="KW-0597">Phosphoprotein</keyword>
<evidence type="ECO:0000313" key="9">
    <source>
        <dbReference type="Proteomes" id="UP000887226"/>
    </source>
</evidence>
<feature type="region of interest" description="Disordered" evidence="6">
    <location>
        <begin position="97"/>
        <end position="254"/>
    </location>
</feature>
<dbReference type="InterPro" id="IPR051947">
    <property type="entry name" value="Sentrin-specific_protease"/>
</dbReference>
<dbReference type="InterPro" id="IPR003653">
    <property type="entry name" value="Peptidase_C48_C"/>
</dbReference>
<dbReference type="PROSITE" id="PS50600">
    <property type="entry name" value="ULP_PROTEASE"/>
    <property type="match status" value="1"/>
</dbReference>
<dbReference type="Proteomes" id="UP000887226">
    <property type="component" value="Unassembled WGS sequence"/>
</dbReference>
<accession>A0A9P8CF98</accession>
<feature type="region of interest" description="Disordered" evidence="6">
    <location>
        <begin position="1131"/>
        <end position="1169"/>
    </location>
</feature>
<evidence type="ECO:0000256" key="1">
    <source>
        <dbReference type="ARBA" id="ARBA00005234"/>
    </source>
</evidence>
<organism evidence="8 9">
    <name type="scientific">Calycina marina</name>
    <dbReference type="NCBI Taxonomy" id="1763456"/>
    <lineage>
        <taxon>Eukaryota</taxon>
        <taxon>Fungi</taxon>
        <taxon>Dikarya</taxon>
        <taxon>Ascomycota</taxon>
        <taxon>Pezizomycotina</taxon>
        <taxon>Leotiomycetes</taxon>
        <taxon>Helotiales</taxon>
        <taxon>Pezizellaceae</taxon>
        <taxon>Calycina</taxon>
    </lineage>
</organism>
<protein>
    <recommendedName>
        <fullName evidence="7">Ubiquitin-like protease family profile domain-containing protein</fullName>
    </recommendedName>
</protein>
<reference evidence="8" key="1">
    <citation type="journal article" date="2021" name="IMA Fungus">
        <title>Genomic characterization of three marine fungi, including Emericellopsis atlantica sp. nov. with signatures of a generalist lifestyle and marine biomass degradation.</title>
        <authorList>
            <person name="Hagestad O.C."/>
            <person name="Hou L."/>
            <person name="Andersen J.H."/>
            <person name="Hansen E.H."/>
            <person name="Altermark B."/>
            <person name="Li C."/>
            <person name="Kuhnert E."/>
            <person name="Cox R.J."/>
            <person name="Crous P.W."/>
            <person name="Spatafora J.W."/>
            <person name="Lail K."/>
            <person name="Amirebrahimi M."/>
            <person name="Lipzen A."/>
            <person name="Pangilinan J."/>
            <person name="Andreopoulos W."/>
            <person name="Hayes R.D."/>
            <person name="Ng V."/>
            <person name="Grigoriev I.V."/>
            <person name="Jackson S.A."/>
            <person name="Sutton T.D.S."/>
            <person name="Dobson A.D.W."/>
            <person name="Rama T."/>
        </authorList>
    </citation>
    <scope>NUCLEOTIDE SEQUENCE</scope>
    <source>
        <strain evidence="8">TRa3180A</strain>
    </source>
</reference>
<sequence>MFSSPLKSLHAEPVIQEASEKLSNFHPSDEEVRIHSTGVTENHDNLRKVTAATRLPPKSRRLEGSTRPDNVDLIFPVQTKTTQHADRDANTQRSAYSVEHLPPDAVKRQQGTQWLPSQRYQDPTASSCPTYKYSDHLNDQAPSSDHTLSRDSSNGSAVPVPPLRKYKEQRSTMPKPNVPGAPKPINNLATKNRNSSVVEPGKHFHAGDHPSKRQKRSGPNHQELLQMESKSTIEASRSYSRESYTQNGSSVGGEARLRPGRVVEMRHVQNLQRPPVNKRTRARNPARYNQDQPFRGGNVQNGTRTIVRHSEIVDGEDPEDRIQDPDGDININVKSPPQTYHASKFDVAIPPFDESANGGGWEPISSSILEDDELANLRNNKSGLIRQKPPRAHGLNPNFSGAYSPKKKKKKKQRNIHSSHFVNERSDSVDELVGSCPDTQHRDASNCDEGPQNSLREPGYDAFHLPSDDCGDGNDNRSSIKRTNFRAAKNVTPEKPKHIGPYEAVYFFTEAWVICDNTTKPWQLSYNRNSSGIRLFSVEDDDNEVRIPIAKINKIDYEDGFSKMIIALSRKQSGEVPKYYIQLQNFQQLHDLRMDLVASDETLRVFKKDHPYMTNAFIKARDHLPIKAARKSNVKQKEGFHGPSVSRTRELLGKRLCEKTPRTRIIDDLKPETVSDAQPGGKSDPLSNISAERFYDNGRRISSDGKDSMPLHNTRASQLHAMPVQPRESTPDSRPWTEINPGWDKNWESAVIWPPTGKTTATVGKHDIHRLNENEYLNDNLITFYMAYLQYQFVQKRPEMSKRVYFHNTFFYHRLTTGAPGRSRINYKAVERWTRKVDLLSFDYIIVPVHESSHWYLAIICNTPKFKIENPDVTDSMEGLDIEGSDGSGSPPKKSLLDAEKRALEIDLTDDKPDPPQAPRRKSGIRHSLVEPRIMTLDSLLLNGHSATCTNLKEYIADEFKAKHGKKIVVPRNIGHTVQRLPQQPNYTDCGLFLLGYIEKFLDDPDDFLHRCIEKGFPDDYNYWPDWTGMRSRIRELIFRLHIEQAEEAKKNNKAKITKASTQKTKDLNGHEVSPNALNGAPPLSSPAPRQPKGEEATPPHCPGAESTTNDTLGQASKDGLYVHRDDDEQLQGTGYVPADDQSPQVFAPSASEEDVPMGGTSPTQTQHDTAIITSFRRKSHSRAVTAACIKSNSNIAGETAKYDDADGPPPRNHSRSAHGSPDTQVNSRNSDGDNIIEIPDSQPNSPGQHRFYSHGLSHSPRGSSEVNRNVPAEPYEHPRPSGHSSTFHFDPEHKQILSERRGGYYGDEYDDEAMPLLTPPTKGRVRSPDSRPRHQDSVGPGTSTQGGESRRTSHSSRHLVDSSDAMVVGGYPRHPSRQPLSASSPRVRSSPRSNRRSASQVIELD</sequence>
<feature type="region of interest" description="Disordered" evidence="6">
    <location>
        <begin position="1049"/>
        <end position="1115"/>
    </location>
</feature>
<feature type="region of interest" description="Disordered" evidence="6">
    <location>
        <begin position="1199"/>
        <end position="1406"/>
    </location>
</feature>
<evidence type="ECO:0000256" key="3">
    <source>
        <dbReference type="ARBA" id="ARBA00022670"/>
    </source>
</evidence>